<comment type="function">
    <text evidence="12">Subunit of the V1 complex of vacuolar(H+)-ATPase (V-ATPase), a multisubunit enzyme composed of a peripheral complex (V1) that hydrolyzes ATP and a membrane integral complex (V0) that translocates protons. V-ATPase is responsible for acidifying and maintaining the pH of intracellular compartments.</text>
</comment>
<comment type="similarity">
    <text evidence="1">Belongs to the V-ATPase D subunit family.</text>
</comment>
<evidence type="ECO:0000256" key="6">
    <source>
        <dbReference type="ARBA" id="ARBA00022781"/>
    </source>
</evidence>
<dbReference type="Pfam" id="PF01813">
    <property type="entry name" value="ATP-synt_D"/>
    <property type="match status" value="1"/>
</dbReference>
<evidence type="ECO:0000256" key="5">
    <source>
        <dbReference type="ARBA" id="ARBA00022554"/>
    </source>
</evidence>
<keyword evidence="8" id="KW-0472">Membrane</keyword>
<evidence type="ECO:0000256" key="4">
    <source>
        <dbReference type="ARBA" id="ARBA00022448"/>
    </source>
</evidence>
<dbReference type="FunFam" id="1.10.287.3240:FF:000002">
    <property type="entry name" value="Vacuolar atp synthase subunit d"/>
    <property type="match status" value="1"/>
</dbReference>
<evidence type="ECO:0000256" key="13">
    <source>
        <dbReference type="SAM" id="MobiDB-lite"/>
    </source>
</evidence>
<dbReference type="GO" id="GO:0046961">
    <property type="term" value="F:proton-transporting ATPase activity, rotational mechanism"/>
    <property type="evidence" value="ECO:0007669"/>
    <property type="project" value="InterPro"/>
</dbReference>
<evidence type="ECO:0000256" key="3">
    <source>
        <dbReference type="ARBA" id="ARBA00013417"/>
    </source>
</evidence>
<keyword evidence="4" id="KW-0813">Transport</keyword>
<dbReference type="Gene3D" id="1.10.287.3240">
    <property type="match status" value="1"/>
</dbReference>
<evidence type="ECO:0000256" key="9">
    <source>
        <dbReference type="ARBA" id="ARBA00029427"/>
    </source>
</evidence>
<dbReference type="OrthoDB" id="7676488at2759"/>
<dbReference type="Proteomes" id="UP000186136">
    <property type="component" value="Unassembled WGS sequence"/>
</dbReference>
<organism evidence="14 15">
    <name type="scientific">Pichia membranifaciens</name>
    <dbReference type="NCBI Taxonomy" id="4926"/>
    <lineage>
        <taxon>Eukaryota</taxon>
        <taxon>Fungi</taxon>
        <taxon>Dikarya</taxon>
        <taxon>Ascomycota</taxon>
        <taxon>Saccharomycotina</taxon>
        <taxon>Pichiomycetes</taxon>
        <taxon>Pichiales</taxon>
        <taxon>Pichiaceae</taxon>
        <taxon>Pichia</taxon>
    </lineage>
</organism>
<keyword evidence="6" id="KW-0375">Hydrogen ion transport</keyword>
<protein>
    <recommendedName>
        <fullName evidence="3">V-type proton ATPase subunit D</fullName>
    </recommendedName>
    <alternativeName>
        <fullName evidence="2">V-type proton ATPase subunit d</fullName>
    </alternativeName>
    <alternativeName>
        <fullName evidence="10 11">Vacuolar proton pump subunit D</fullName>
    </alternativeName>
</protein>
<comment type="subcellular location">
    <subcellularLocation>
        <location evidence="9">Vacuole membrane</location>
        <topology evidence="9">Peripheral membrane protein</topology>
        <orientation evidence="9">Cytoplasmic side</orientation>
    </subcellularLocation>
</comment>
<accession>A0A1Q2YFK9</accession>
<feature type="region of interest" description="Disordered" evidence="13">
    <location>
        <begin position="243"/>
        <end position="280"/>
    </location>
</feature>
<comment type="caution">
    <text evidence="14">The sequence shown here is derived from an EMBL/GenBank/DDBJ whole genome shotgun (WGS) entry which is preliminary data.</text>
</comment>
<evidence type="ECO:0000256" key="7">
    <source>
        <dbReference type="ARBA" id="ARBA00023065"/>
    </source>
</evidence>
<evidence type="ECO:0000313" key="14">
    <source>
        <dbReference type="EMBL" id="GAV28314.1"/>
    </source>
</evidence>
<evidence type="ECO:0000256" key="12">
    <source>
        <dbReference type="ARBA" id="ARBA00046254"/>
    </source>
</evidence>
<keyword evidence="15" id="KW-1185">Reference proteome</keyword>
<evidence type="ECO:0000256" key="10">
    <source>
        <dbReference type="ARBA" id="ARBA00030317"/>
    </source>
</evidence>
<gene>
    <name evidence="14" type="ORF">PMKS-001785</name>
</gene>
<dbReference type="EMBL" id="BDGI01000065">
    <property type="protein sequence ID" value="GAV28314.1"/>
    <property type="molecule type" value="Genomic_DNA"/>
</dbReference>
<dbReference type="InterPro" id="IPR002699">
    <property type="entry name" value="V_ATPase_D"/>
</dbReference>
<dbReference type="NCBIfam" id="TIGR00309">
    <property type="entry name" value="V_ATPase_subD"/>
    <property type="match status" value="1"/>
</dbReference>
<evidence type="ECO:0000313" key="15">
    <source>
        <dbReference type="Proteomes" id="UP000186136"/>
    </source>
</evidence>
<keyword evidence="7" id="KW-0406">Ion transport</keyword>
<reference evidence="14 15" key="1">
    <citation type="submission" date="2016-08" db="EMBL/GenBank/DDBJ databases">
        <title>Whole genome shotgun sequence of Pichia membranifaciens KS47-1.</title>
        <authorList>
            <person name="Konishi M."/>
            <person name="Ishida M."/>
            <person name="Arakawa T."/>
            <person name="Kato Y."/>
            <person name="Horiuchi J."/>
        </authorList>
    </citation>
    <scope>NUCLEOTIDE SEQUENCE [LARGE SCALE GENOMIC DNA]</scope>
    <source>
        <strain evidence="14 15">KS47-1</strain>
    </source>
</reference>
<dbReference type="GO" id="GO:0016471">
    <property type="term" value="C:vacuolar proton-transporting V-type ATPase complex"/>
    <property type="evidence" value="ECO:0007669"/>
    <property type="project" value="UniProtKB-ARBA"/>
</dbReference>
<evidence type="ECO:0000256" key="1">
    <source>
        <dbReference type="ARBA" id="ARBA00005850"/>
    </source>
</evidence>
<dbReference type="PANTHER" id="PTHR11671">
    <property type="entry name" value="V-TYPE ATP SYNTHASE SUBUNIT D"/>
    <property type="match status" value="1"/>
</dbReference>
<feature type="compositionally biased region" description="Basic and acidic residues" evidence="13">
    <location>
        <begin position="243"/>
        <end position="278"/>
    </location>
</feature>
<dbReference type="GO" id="GO:0007035">
    <property type="term" value="P:vacuolar acidification"/>
    <property type="evidence" value="ECO:0007669"/>
    <property type="project" value="UniProtKB-ARBA"/>
</dbReference>
<evidence type="ECO:0000256" key="2">
    <source>
        <dbReference type="ARBA" id="ARBA00013354"/>
    </source>
</evidence>
<sequence length="292" mass="33079">MKIMKPISRALRRPEQVFPTRMTLGVMKGKLKGAQTGHSLLKRKSEALTKRFRDITKRIDDAKRKMGRVMQTAAFSLAEVSYATGGNIGFQVQESISNNARFKVKARQENVSGVYLPQFEADINESINDFRMTGLGRGGQQVQRAREVYSKAVETLVDLASLQTAFVILDDVIKVTNRRVNAIEHVIIPRTENTIAYINSELDELDREEFYRLKKVQEKKQIATAAADAEMAAKKLREEAERLNELEKHETEDVEKLVVKSEEDKEDKGEADQEKTVDTTELVAETEGDVIF</sequence>
<name>A0A1Q2YFK9_9ASCO</name>
<evidence type="ECO:0000256" key="11">
    <source>
        <dbReference type="ARBA" id="ARBA00030340"/>
    </source>
</evidence>
<keyword evidence="5" id="KW-0926">Vacuole</keyword>
<dbReference type="AlphaFoldDB" id="A0A1Q2YFK9"/>
<proteinExistence type="inferred from homology"/>
<evidence type="ECO:0000256" key="8">
    <source>
        <dbReference type="ARBA" id="ARBA00023136"/>
    </source>
</evidence>